<keyword evidence="2" id="KW-0804">Transcription</keyword>
<accession>A0A2G3AMR4</accession>
<dbReference type="Proteomes" id="UP000222542">
    <property type="component" value="Unassembled WGS sequence"/>
</dbReference>
<evidence type="ECO:0000313" key="4">
    <source>
        <dbReference type="EMBL" id="PHT95516.1"/>
    </source>
</evidence>
<dbReference type="STRING" id="4072.A0A2G3AMR4"/>
<protein>
    <recommendedName>
        <fullName evidence="6">Transcription termination factor MTEF1, chloroplastic</fullName>
    </recommendedName>
</protein>
<comment type="caution">
    <text evidence="4">The sequence shown here is derived from an EMBL/GenBank/DDBJ whole genome shotgun (WGS) entry which is preliminary data.</text>
</comment>
<comment type="similarity">
    <text evidence="1">Belongs to the mTERF family.</text>
</comment>
<dbReference type="PANTHER" id="PTHR13068:SF46">
    <property type="entry name" value="OS03G0360600 PROTEIN"/>
    <property type="match status" value="1"/>
</dbReference>
<dbReference type="GO" id="GO:0006353">
    <property type="term" value="P:DNA-templated transcription termination"/>
    <property type="evidence" value="ECO:0007669"/>
    <property type="project" value="UniProtKB-KW"/>
</dbReference>
<dbReference type="Pfam" id="PF02536">
    <property type="entry name" value="mTERF"/>
    <property type="match status" value="5"/>
</dbReference>
<reference evidence="4 5" key="1">
    <citation type="journal article" date="2014" name="Nat. Genet.">
        <title>Genome sequence of the hot pepper provides insights into the evolution of pungency in Capsicum species.</title>
        <authorList>
            <person name="Kim S."/>
            <person name="Park M."/>
            <person name="Yeom S.I."/>
            <person name="Kim Y.M."/>
            <person name="Lee J.M."/>
            <person name="Lee H.A."/>
            <person name="Seo E."/>
            <person name="Choi J."/>
            <person name="Cheong K."/>
            <person name="Kim K.T."/>
            <person name="Jung K."/>
            <person name="Lee G.W."/>
            <person name="Oh S.K."/>
            <person name="Bae C."/>
            <person name="Kim S.B."/>
            <person name="Lee H.Y."/>
            <person name="Kim S.Y."/>
            <person name="Kim M.S."/>
            <person name="Kang B.C."/>
            <person name="Jo Y.D."/>
            <person name="Yang H.B."/>
            <person name="Jeong H.J."/>
            <person name="Kang W.H."/>
            <person name="Kwon J.K."/>
            <person name="Shin C."/>
            <person name="Lim J.Y."/>
            <person name="Park J.H."/>
            <person name="Huh J.H."/>
            <person name="Kim J.S."/>
            <person name="Kim B.D."/>
            <person name="Cohen O."/>
            <person name="Paran I."/>
            <person name="Suh M.C."/>
            <person name="Lee S.B."/>
            <person name="Kim Y.K."/>
            <person name="Shin Y."/>
            <person name="Noh S.J."/>
            <person name="Park J."/>
            <person name="Seo Y.S."/>
            <person name="Kwon S.Y."/>
            <person name="Kim H.A."/>
            <person name="Park J.M."/>
            <person name="Kim H.J."/>
            <person name="Choi S.B."/>
            <person name="Bosland P.W."/>
            <person name="Reeves G."/>
            <person name="Jo S.H."/>
            <person name="Lee B.W."/>
            <person name="Cho H.T."/>
            <person name="Choi H.S."/>
            <person name="Lee M.S."/>
            <person name="Yu Y."/>
            <person name="Do Choi Y."/>
            <person name="Park B.S."/>
            <person name="van Deynze A."/>
            <person name="Ashrafi H."/>
            <person name="Hill T."/>
            <person name="Kim W.T."/>
            <person name="Pai H.S."/>
            <person name="Ahn H.K."/>
            <person name="Yeam I."/>
            <person name="Giovannoni J.J."/>
            <person name="Rose J.K."/>
            <person name="Sorensen I."/>
            <person name="Lee S.J."/>
            <person name="Kim R.W."/>
            <person name="Choi I.Y."/>
            <person name="Choi B.S."/>
            <person name="Lim J.S."/>
            <person name="Lee Y.H."/>
            <person name="Choi D."/>
        </authorList>
    </citation>
    <scope>NUCLEOTIDE SEQUENCE [LARGE SCALE GENOMIC DNA]</scope>
    <source>
        <strain evidence="5">cv. CM334</strain>
    </source>
</reference>
<evidence type="ECO:0000256" key="2">
    <source>
        <dbReference type="ARBA" id="ARBA00022472"/>
    </source>
</evidence>
<dbReference type="Gene3D" id="1.25.70.10">
    <property type="entry name" value="Transcription termination factor 3, mitochondrial"/>
    <property type="match status" value="5"/>
</dbReference>
<keyword evidence="2" id="KW-0805">Transcription regulation</keyword>
<dbReference type="GO" id="GO:0009658">
    <property type="term" value="P:chloroplast organization"/>
    <property type="evidence" value="ECO:0000318"/>
    <property type="project" value="GO_Central"/>
</dbReference>
<keyword evidence="2" id="KW-0806">Transcription termination</keyword>
<dbReference type="Gramene" id="PHT95516">
    <property type="protein sequence ID" value="PHT95516"/>
    <property type="gene ID" value="T459_03398"/>
</dbReference>
<dbReference type="AlphaFoldDB" id="A0A2G3AMR4"/>
<dbReference type="InterPro" id="IPR003690">
    <property type="entry name" value="MTERF"/>
</dbReference>
<gene>
    <name evidence="4" type="ORF">T459_03398</name>
</gene>
<evidence type="ECO:0000256" key="1">
    <source>
        <dbReference type="ARBA" id="ARBA00007692"/>
    </source>
</evidence>
<keyword evidence="3" id="KW-0809">Transit peptide</keyword>
<dbReference type="GO" id="GO:0003676">
    <property type="term" value="F:nucleic acid binding"/>
    <property type="evidence" value="ECO:0007669"/>
    <property type="project" value="InterPro"/>
</dbReference>
<dbReference type="EMBL" id="AYRZ02000001">
    <property type="protein sequence ID" value="PHT95516.1"/>
    <property type="molecule type" value="Genomic_DNA"/>
</dbReference>
<dbReference type="SMART" id="SM00733">
    <property type="entry name" value="Mterf"/>
    <property type="match status" value="11"/>
</dbReference>
<reference evidence="4 5" key="2">
    <citation type="journal article" date="2017" name="Genome Biol.">
        <title>New reference genome sequences of hot pepper reveal the massive evolution of plant disease-resistance genes by retroduplication.</title>
        <authorList>
            <person name="Kim S."/>
            <person name="Park J."/>
            <person name="Yeom S.I."/>
            <person name="Kim Y.M."/>
            <person name="Seo E."/>
            <person name="Kim K.T."/>
            <person name="Kim M.S."/>
            <person name="Lee J.M."/>
            <person name="Cheong K."/>
            <person name="Shin H.S."/>
            <person name="Kim S.B."/>
            <person name="Han K."/>
            <person name="Lee J."/>
            <person name="Park M."/>
            <person name="Lee H.A."/>
            <person name="Lee H.Y."/>
            <person name="Lee Y."/>
            <person name="Oh S."/>
            <person name="Lee J.H."/>
            <person name="Choi E."/>
            <person name="Choi E."/>
            <person name="Lee S.E."/>
            <person name="Jeon J."/>
            <person name="Kim H."/>
            <person name="Choi G."/>
            <person name="Song H."/>
            <person name="Lee J."/>
            <person name="Lee S.C."/>
            <person name="Kwon J.K."/>
            <person name="Lee H.Y."/>
            <person name="Koo N."/>
            <person name="Hong Y."/>
            <person name="Kim R.W."/>
            <person name="Kang W.H."/>
            <person name="Huh J.H."/>
            <person name="Kang B.C."/>
            <person name="Yang T.J."/>
            <person name="Lee Y.H."/>
            <person name="Bennetzen J.L."/>
            <person name="Choi D."/>
        </authorList>
    </citation>
    <scope>NUCLEOTIDE SEQUENCE [LARGE SCALE GENOMIC DNA]</scope>
    <source>
        <strain evidence="5">cv. CM334</strain>
    </source>
</reference>
<name>A0A2G3AMR4_CAPAN</name>
<sequence length="569" mass="66230">MCPEILTIPLSTTLRPAVTFLLREVNVTGEKLPGVLRRRPHLLTKCVEKNLRPTLYFLQGSIGIEDVSKCASLLSCDVEGKFIPRLDYFQRIGFARRDAKVMFRRFPSLFCYSIEENLEPKFDYFVVEMGRELKELIEFPQYFSFSLENRIKPRHKMCVEKGVCLSLPVMLKSCESRFRDRLDVCCSSSMPVRQSPFCLENRIKPRNKMCAEKGVCLSLPVVLKSCESRFRDRLDVCCSSSMPNLVNFVLVLFNYFVVEMGTELKELIVFPQYFSFGLENRIKPRHKMCFEKGVCLSLPVMLKSCESRFRDRLDVCCSSSMPSHLELKFNYFVVEMGRELKELIGFPQYFSFSLENRIKPRHKMCVEKGVCLSLPVVLKSCESRFRDWLDVCCSSSMPNLVNFVLVLFNYFVVEMGTELKELIVFPQYFSFGLENRIKPRHKMCVEKGVCLSLPVMLKSCESRFLDRLDVCCSSSMPSHLELKFNYFVVEMGRELKELIGFPQYFSFSLENRIKPRHKMCVAKGVCLSLPVVLKSCESRFRDWLDVCCSSSMPVRQSPFWYRKFDHNVT</sequence>
<proteinExistence type="inferred from homology"/>
<keyword evidence="5" id="KW-1185">Reference proteome</keyword>
<dbReference type="GO" id="GO:0009507">
    <property type="term" value="C:chloroplast"/>
    <property type="evidence" value="ECO:0000318"/>
    <property type="project" value="GO_Central"/>
</dbReference>
<evidence type="ECO:0008006" key="6">
    <source>
        <dbReference type="Google" id="ProtNLM"/>
    </source>
</evidence>
<dbReference type="PANTHER" id="PTHR13068">
    <property type="entry name" value="CGI-12 PROTEIN-RELATED"/>
    <property type="match status" value="1"/>
</dbReference>
<organism evidence="4 5">
    <name type="scientific">Capsicum annuum</name>
    <name type="common">Capsicum pepper</name>
    <dbReference type="NCBI Taxonomy" id="4072"/>
    <lineage>
        <taxon>Eukaryota</taxon>
        <taxon>Viridiplantae</taxon>
        <taxon>Streptophyta</taxon>
        <taxon>Embryophyta</taxon>
        <taxon>Tracheophyta</taxon>
        <taxon>Spermatophyta</taxon>
        <taxon>Magnoliopsida</taxon>
        <taxon>eudicotyledons</taxon>
        <taxon>Gunneridae</taxon>
        <taxon>Pentapetalae</taxon>
        <taxon>asterids</taxon>
        <taxon>lamiids</taxon>
        <taxon>Solanales</taxon>
        <taxon>Solanaceae</taxon>
        <taxon>Solanoideae</taxon>
        <taxon>Capsiceae</taxon>
        <taxon>Capsicum</taxon>
    </lineage>
</organism>
<evidence type="ECO:0000256" key="3">
    <source>
        <dbReference type="ARBA" id="ARBA00022946"/>
    </source>
</evidence>
<dbReference type="InterPro" id="IPR038538">
    <property type="entry name" value="MTERF_sf"/>
</dbReference>
<evidence type="ECO:0000313" key="5">
    <source>
        <dbReference type="Proteomes" id="UP000222542"/>
    </source>
</evidence>